<dbReference type="VEuPathDB" id="TrichDB:TVAGG3_0961960"/>
<dbReference type="EMBL" id="DS113646">
    <property type="protein sequence ID" value="EAX99187.1"/>
    <property type="molecule type" value="Genomic_DNA"/>
</dbReference>
<dbReference type="InterPro" id="IPR028889">
    <property type="entry name" value="USP"/>
</dbReference>
<evidence type="ECO:0000313" key="4">
    <source>
        <dbReference type="Proteomes" id="UP000001542"/>
    </source>
</evidence>
<evidence type="ECO:0000259" key="2">
    <source>
        <dbReference type="PROSITE" id="PS51283"/>
    </source>
</evidence>
<gene>
    <name evidence="3" type="ORF">TVAG_092430</name>
</gene>
<dbReference type="InterPro" id="IPR050185">
    <property type="entry name" value="Ub_carboxyl-term_hydrolase"/>
</dbReference>
<dbReference type="InterPro" id="IPR038765">
    <property type="entry name" value="Papain-like_cys_pep_sf"/>
</dbReference>
<dbReference type="Gene3D" id="3.30.2230.10">
    <property type="entry name" value="DUSP-like"/>
    <property type="match status" value="1"/>
</dbReference>
<accession>A2F7B9</accession>
<evidence type="ECO:0000313" key="3">
    <source>
        <dbReference type="EMBL" id="EAX99187.1"/>
    </source>
</evidence>
<dbReference type="SMART" id="SM00695">
    <property type="entry name" value="DUSP"/>
    <property type="match status" value="1"/>
</dbReference>
<dbReference type="SMR" id="A2F7B9"/>
<dbReference type="GO" id="GO:0004843">
    <property type="term" value="F:cysteine-type deubiquitinase activity"/>
    <property type="evidence" value="ECO:0007669"/>
    <property type="project" value="InterPro"/>
</dbReference>
<proteinExistence type="predicted"/>
<keyword evidence="4" id="KW-1185">Reference proteome</keyword>
<dbReference type="SUPFAM" id="SSF54001">
    <property type="entry name" value="Cysteine proteinases"/>
    <property type="match status" value="1"/>
</dbReference>
<feature type="domain" description="DUSP" evidence="2">
    <location>
        <begin position="14"/>
        <end position="115"/>
    </location>
</feature>
<reference evidence="3" key="1">
    <citation type="submission" date="2006-10" db="EMBL/GenBank/DDBJ databases">
        <authorList>
            <person name="Amadeo P."/>
            <person name="Zhao Q."/>
            <person name="Wortman J."/>
            <person name="Fraser-Liggett C."/>
            <person name="Carlton J."/>
        </authorList>
    </citation>
    <scope>NUCLEOTIDE SEQUENCE</scope>
    <source>
        <strain evidence="3">G3</strain>
    </source>
</reference>
<dbReference type="InterPro" id="IPR001394">
    <property type="entry name" value="Peptidase_C19_UCH"/>
</dbReference>
<dbReference type="eggNOG" id="KOG1868">
    <property type="taxonomic scope" value="Eukaryota"/>
</dbReference>
<dbReference type="Proteomes" id="UP000001542">
    <property type="component" value="Unassembled WGS sequence"/>
</dbReference>
<reference evidence="3" key="2">
    <citation type="journal article" date="2007" name="Science">
        <title>Draft genome sequence of the sexually transmitted pathogen Trichomonas vaginalis.</title>
        <authorList>
            <person name="Carlton J.M."/>
            <person name="Hirt R.P."/>
            <person name="Silva J.C."/>
            <person name="Delcher A.L."/>
            <person name="Schatz M."/>
            <person name="Zhao Q."/>
            <person name="Wortman J.R."/>
            <person name="Bidwell S.L."/>
            <person name="Alsmark U.C.M."/>
            <person name="Besteiro S."/>
            <person name="Sicheritz-Ponten T."/>
            <person name="Noel C.J."/>
            <person name="Dacks J.B."/>
            <person name="Foster P.G."/>
            <person name="Simillion C."/>
            <person name="Van de Peer Y."/>
            <person name="Miranda-Saavedra D."/>
            <person name="Barton G.J."/>
            <person name="Westrop G.D."/>
            <person name="Mueller S."/>
            <person name="Dessi D."/>
            <person name="Fiori P.L."/>
            <person name="Ren Q."/>
            <person name="Paulsen I."/>
            <person name="Zhang H."/>
            <person name="Bastida-Corcuera F.D."/>
            <person name="Simoes-Barbosa A."/>
            <person name="Brown M.T."/>
            <person name="Hayes R.D."/>
            <person name="Mukherjee M."/>
            <person name="Okumura C.Y."/>
            <person name="Schneider R."/>
            <person name="Smith A.J."/>
            <person name="Vanacova S."/>
            <person name="Villalvazo M."/>
            <person name="Haas B.J."/>
            <person name="Pertea M."/>
            <person name="Feldblyum T.V."/>
            <person name="Utterback T.R."/>
            <person name="Shu C.L."/>
            <person name="Osoegawa K."/>
            <person name="de Jong P.J."/>
            <person name="Hrdy I."/>
            <person name="Horvathova L."/>
            <person name="Zubacova Z."/>
            <person name="Dolezal P."/>
            <person name="Malik S.B."/>
            <person name="Logsdon J.M. Jr."/>
            <person name="Henze K."/>
            <person name="Gupta A."/>
            <person name="Wang C.C."/>
            <person name="Dunne R.L."/>
            <person name="Upcroft J.A."/>
            <person name="Upcroft P."/>
            <person name="White O."/>
            <person name="Salzberg S.L."/>
            <person name="Tang P."/>
            <person name="Chiu C.-H."/>
            <person name="Lee Y.-S."/>
            <person name="Embley T.M."/>
            <person name="Coombs G.H."/>
            <person name="Mottram J.C."/>
            <person name="Tachezy J."/>
            <person name="Fraser-Liggett C.M."/>
            <person name="Johnson P.J."/>
        </authorList>
    </citation>
    <scope>NUCLEOTIDE SEQUENCE [LARGE SCALE GENOMIC DNA]</scope>
    <source>
        <strain evidence="3">G3</strain>
    </source>
</reference>
<dbReference type="KEGG" id="tva:4756992"/>
<dbReference type="PANTHER" id="PTHR21646">
    <property type="entry name" value="UBIQUITIN CARBOXYL-TERMINAL HYDROLASE"/>
    <property type="match status" value="1"/>
</dbReference>
<dbReference type="VEuPathDB" id="TrichDB:TVAG_092430"/>
<evidence type="ECO:0000259" key="1">
    <source>
        <dbReference type="PROSITE" id="PS50235"/>
    </source>
</evidence>
<dbReference type="OMA" id="HIIDISW"/>
<dbReference type="Gene3D" id="3.90.70.10">
    <property type="entry name" value="Cysteine proteinases"/>
    <property type="match status" value="1"/>
</dbReference>
<organism evidence="3 4">
    <name type="scientific">Trichomonas vaginalis (strain ATCC PRA-98 / G3)</name>
    <dbReference type="NCBI Taxonomy" id="412133"/>
    <lineage>
        <taxon>Eukaryota</taxon>
        <taxon>Metamonada</taxon>
        <taxon>Parabasalia</taxon>
        <taxon>Trichomonadida</taxon>
        <taxon>Trichomonadidae</taxon>
        <taxon>Trichomonas</taxon>
    </lineage>
</organism>
<dbReference type="RefSeq" id="XP_001312117.1">
    <property type="nucleotide sequence ID" value="XM_001312116.1"/>
</dbReference>
<dbReference type="InterPro" id="IPR006615">
    <property type="entry name" value="Pept_C19_DUSP"/>
</dbReference>
<protein>
    <submittedName>
        <fullName evidence="3">Clan CA, family C19, ubiquitin hydrolase-like cysteine peptidase</fullName>
    </submittedName>
</protein>
<dbReference type="InParanoid" id="A2F7B9"/>
<sequence length="523" mass="59353">MSELSLSYLVDPAEVEKQARSMLRAKKDLFTRLNASHQPQLVALVEAEWFKSFVFWLNSPDIDYPGPIPNHKLCKNGKLENSKQFGVDYAVVTLDGWNILIKVFQGGPKITRNYVLNPKSNKPTILIDQIPIEIEFQGKTFRKHVEGNWKVGPIKKLLCKKLDIPNQDYTLFDPSCQEEISNSSKISEVITTKAGLWHLVITEEATKRPPQIIKMENHKTSTFHSLSYDVGFGHICLPVLCLYSLHKVRELMFDPELPKFINKSDPTSSGGRTTALVRKIFRDLAKPTDERVSFDAFVNFVYRRFEEFALTSDVRFAEHGVSLIINALHKDLLHEEDSKISDLLFVETHGSLECESCHQFTDFGEFVDMLTVPIPKQTDDTRLEDCIASFALPTEYSGADKMKCPKCGKLSNMTKFQTVQSARDVMIINLQRVTVEGILENKNTTFVRFPFELKSAAFVSTTDAVYCLTAVIFHQGDVESGQYKAAIRLPDDSWIYADNTATVVINKNEIVNPDASILFYEKI</sequence>
<name>A2F7B9_TRIV3</name>
<dbReference type="Pfam" id="PF00443">
    <property type="entry name" value="UCH"/>
    <property type="match status" value="1"/>
</dbReference>
<keyword evidence="3" id="KW-0378">Hydrolase</keyword>
<dbReference type="OrthoDB" id="289038at2759"/>
<dbReference type="STRING" id="5722.A2F7B9"/>
<feature type="domain" description="USP" evidence="1">
    <location>
        <begin position="224"/>
        <end position="523"/>
    </location>
</feature>
<dbReference type="InterPro" id="IPR035927">
    <property type="entry name" value="DUSP-like_sf"/>
</dbReference>
<dbReference type="AlphaFoldDB" id="A2F7B9"/>
<dbReference type="Pfam" id="PF06337">
    <property type="entry name" value="DUSP"/>
    <property type="match status" value="1"/>
</dbReference>
<dbReference type="GO" id="GO:0016579">
    <property type="term" value="P:protein deubiquitination"/>
    <property type="evidence" value="ECO:0007669"/>
    <property type="project" value="InterPro"/>
</dbReference>
<dbReference type="PROSITE" id="PS51283">
    <property type="entry name" value="DUSP"/>
    <property type="match status" value="1"/>
</dbReference>
<dbReference type="SUPFAM" id="SSF143791">
    <property type="entry name" value="DUSP-like"/>
    <property type="match status" value="1"/>
</dbReference>
<dbReference type="PROSITE" id="PS50235">
    <property type="entry name" value="USP_3"/>
    <property type="match status" value="1"/>
</dbReference>